<feature type="compositionally biased region" description="Polar residues" evidence="1">
    <location>
        <begin position="151"/>
        <end position="171"/>
    </location>
</feature>
<evidence type="ECO:0000313" key="3">
    <source>
        <dbReference type="Proteomes" id="UP000595448"/>
    </source>
</evidence>
<evidence type="ECO:0008006" key="4">
    <source>
        <dbReference type="Google" id="ProtNLM"/>
    </source>
</evidence>
<accession>A0ABX7BQ22</accession>
<reference evidence="2 3" key="1">
    <citation type="submission" date="2021-01" db="EMBL/GenBank/DDBJ databases">
        <title>Brevundimonas vitis sp. nov., an bacterium isolated from grape (Vitis vinifera).</title>
        <authorList>
            <person name="Jiang L."/>
            <person name="Lee J."/>
        </authorList>
    </citation>
    <scope>NUCLEOTIDE SEQUENCE [LARGE SCALE GENOMIC DNA]</scope>
    <source>
        <strain evidence="2 3">GRTSA-9</strain>
    </source>
</reference>
<organism evidence="2 3">
    <name type="scientific">Brevundimonas vitisensis</name>
    <dbReference type="NCBI Taxonomy" id="2800818"/>
    <lineage>
        <taxon>Bacteria</taxon>
        <taxon>Pseudomonadati</taxon>
        <taxon>Pseudomonadota</taxon>
        <taxon>Alphaproteobacteria</taxon>
        <taxon>Caulobacterales</taxon>
        <taxon>Caulobacteraceae</taxon>
        <taxon>Brevundimonas</taxon>
    </lineage>
</organism>
<evidence type="ECO:0000256" key="1">
    <source>
        <dbReference type="SAM" id="MobiDB-lite"/>
    </source>
</evidence>
<dbReference type="EMBL" id="CP067977">
    <property type="protein sequence ID" value="QQQ19661.1"/>
    <property type="molecule type" value="Genomic_DNA"/>
</dbReference>
<proteinExistence type="predicted"/>
<protein>
    <recommendedName>
        <fullName evidence="4">Tail fiber protein</fullName>
    </recommendedName>
</protein>
<dbReference type="RefSeq" id="WP_201104012.1">
    <property type="nucleotide sequence ID" value="NZ_CP067977.1"/>
</dbReference>
<gene>
    <name evidence="2" type="ORF">JIP62_06130</name>
</gene>
<dbReference type="Proteomes" id="UP000595448">
    <property type="component" value="Chromosome"/>
</dbReference>
<evidence type="ECO:0000313" key="2">
    <source>
        <dbReference type="EMBL" id="QQQ19661.1"/>
    </source>
</evidence>
<dbReference type="SUPFAM" id="SSF88874">
    <property type="entry name" value="Receptor-binding domain of short tail fibre protein gp12"/>
    <property type="match status" value="1"/>
</dbReference>
<keyword evidence="3" id="KW-1185">Reference proteome</keyword>
<feature type="region of interest" description="Disordered" evidence="1">
    <location>
        <begin position="124"/>
        <end position="215"/>
    </location>
</feature>
<sequence>MYRIDTPDAVDGRFNDNPAIQSPTTRVPAAWLNDVQENLCAVIEGAGIGLDKGEAGQLLAAIGVLIDRVQPIGAILMLDGPLASASLCEINTEYLRADYPRLVAFYTAQGRLIAGSTAAHFRTPNYEGRFPRSISSDATVDPDGPRVEGSLQGQSFESHTHMNSPTPSDSEGGQGRPVTGNTGFGESLTPWETSATGGDETRPKNFATRLVIRGR</sequence>
<name>A0ABX7BQ22_9CAUL</name>